<protein>
    <submittedName>
        <fullName evidence="2">Uncharacterized protein</fullName>
    </submittedName>
</protein>
<feature type="region of interest" description="Disordered" evidence="1">
    <location>
        <begin position="1"/>
        <end position="115"/>
    </location>
</feature>
<feature type="non-terminal residue" evidence="2">
    <location>
        <position position="1"/>
    </location>
</feature>
<evidence type="ECO:0000313" key="3">
    <source>
        <dbReference type="Proteomes" id="UP000054558"/>
    </source>
</evidence>
<feature type="region of interest" description="Disordered" evidence="1">
    <location>
        <begin position="130"/>
        <end position="156"/>
    </location>
</feature>
<proteinExistence type="predicted"/>
<evidence type="ECO:0000313" key="2">
    <source>
        <dbReference type="EMBL" id="GAQ93662.1"/>
    </source>
</evidence>
<dbReference type="EMBL" id="DF238726">
    <property type="protein sequence ID" value="GAQ93662.1"/>
    <property type="molecule type" value="Genomic_DNA"/>
</dbReference>
<organism evidence="2 3">
    <name type="scientific">Klebsormidium nitens</name>
    <name type="common">Green alga</name>
    <name type="synonym">Ulothrix nitens</name>
    <dbReference type="NCBI Taxonomy" id="105231"/>
    <lineage>
        <taxon>Eukaryota</taxon>
        <taxon>Viridiplantae</taxon>
        <taxon>Streptophyta</taxon>
        <taxon>Klebsormidiophyceae</taxon>
        <taxon>Klebsormidiales</taxon>
        <taxon>Klebsormidiaceae</taxon>
        <taxon>Klebsormidium</taxon>
    </lineage>
</organism>
<name>A0A1Y1IUA5_KLENI</name>
<reference evidence="2 3" key="1">
    <citation type="journal article" date="2014" name="Nat. Commun.">
        <title>Klebsormidium flaccidum genome reveals primary factors for plant terrestrial adaptation.</title>
        <authorList>
            <person name="Hori K."/>
            <person name="Maruyama F."/>
            <person name="Fujisawa T."/>
            <person name="Togashi T."/>
            <person name="Yamamoto N."/>
            <person name="Seo M."/>
            <person name="Sato S."/>
            <person name="Yamada T."/>
            <person name="Mori H."/>
            <person name="Tajima N."/>
            <person name="Moriyama T."/>
            <person name="Ikeuchi M."/>
            <person name="Watanabe M."/>
            <person name="Wada H."/>
            <person name="Kobayashi K."/>
            <person name="Saito M."/>
            <person name="Masuda T."/>
            <person name="Sasaki-Sekimoto Y."/>
            <person name="Mashiguchi K."/>
            <person name="Awai K."/>
            <person name="Shimojima M."/>
            <person name="Masuda S."/>
            <person name="Iwai M."/>
            <person name="Nobusawa T."/>
            <person name="Narise T."/>
            <person name="Kondo S."/>
            <person name="Saito H."/>
            <person name="Sato R."/>
            <person name="Murakawa M."/>
            <person name="Ihara Y."/>
            <person name="Oshima-Yamada Y."/>
            <person name="Ohtaka K."/>
            <person name="Satoh M."/>
            <person name="Sonobe K."/>
            <person name="Ishii M."/>
            <person name="Ohtani R."/>
            <person name="Kanamori-Sato M."/>
            <person name="Honoki R."/>
            <person name="Miyazaki D."/>
            <person name="Mochizuki H."/>
            <person name="Umetsu J."/>
            <person name="Higashi K."/>
            <person name="Shibata D."/>
            <person name="Kamiya Y."/>
            <person name="Sato N."/>
            <person name="Nakamura Y."/>
            <person name="Tabata S."/>
            <person name="Ida S."/>
            <person name="Kurokawa K."/>
            <person name="Ohta H."/>
        </authorList>
    </citation>
    <scope>NUCLEOTIDE SEQUENCE [LARGE SCALE GENOMIC DNA]</scope>
    <source>
        <strain evidence="2 3">NIES-2285</strain>
    </source>
</reference>
<feature type="compositionally biased region" description="Basic and acidic residues" evidence="1">
    <location>
        <begin position="1"/>
        <end position="10"/>
    </location>
</feature>
<sequence length="156" mass="17072">GGKEAGEGRSSEQAARESGPTDQLRASEVVVTEQPGLSIEPSSPSRRNGGDGAEKEGSPGFGGGEAVRESGLATSDSIARETNRERRRKRRLISRSAAEERRKSARKKRRRDFGARAERIITRTNLEVGFNGERGNERRGICDRKGNFQGRPGDDY</sequence>
<accession>A0A1Y1IUA5</accession>
<dbReference type="AlphaFoldDB" id="A0A1Y1IUA5"/>
<feature type="compositionally biased region" description="Basic and acidic residues" evidence="1">
    <location>
        <begin position="134"/>
        <end position="156"/>
    </location>
</feature>
<dbReference type="Proteomes" id="UP000054558">
    <property type="component" value="Unassembled WGS sequence"/>
</dbReference>
<gene>
    <name evidence="2" type="ORF">KFL_017770010</name>
</gene>
<feature type="compositionally biased region" description="Basic and acidic residues" evidence="1">
    <location>
        <begin position="48"/>
        <end position="57"/>
    </location>
</feature>
<evidence type="ECO:0000256" key="1">
    <source>
        <dbReference type="SAM" id="MobiDB-lite"/>
    </source>
</evidence>
<keyword evidence="3" id="KW-1185">Reference proteome</keyword>